<gene>
    <name evidence="3" type="ORF">EDC30_105299</name>
</gene>
<dbReference type="Proteomes" id="UP000295382">
    <property type="component" value="Unassembled WGS sequence"/>
</dbReference>
<comment type="caution">
    <text evidence="3">The sequence shown here is derived from an EMBL/GenBank/DDBJ whole genome shotgun (WGS) entry which is preliminary data.</text>
</comment>
<dbReference type="PANTHER" id="PTHR32234">
    <property type="entry name" value="THIOL:DISULFIDE INTERCHANGE PROTEIN DSBD"/>
    <property type="match status" value="1"/>
</dbReference>
<dbReference type="RefSeq" id="WP_132258783.1">
    <property type="nucleotide sequence ID" value="NZ_SLZQ01000005.1"/>
</dbReference>
<dbReference type="SUPFAM" id="SSF74863">
    <property type="entry name" value="Thiol:disulfide interchange protein DsbD, N-terminal domain (DsbD-alpha)"/>
    <property type="match status" value="1"/>
</dbReference>
<evidence type="ECO:0000313" key="4">
    <source>
        <dbReference type="Proteomes" id="UP000295382"/>
    </source>
</evidence>
<protein>
    <submittedName>
        <fullName evidence="3">Disulfide bond corrector protein DsbC</fullName>
    </submittedName>
</protein>
<name>A0A4R3HV15_PAULE</name>
<dbReference type="GO" id="GO:0015035">
    <property type="term" value="F:protein-disulfide reductase activity"/>
    <property type="evidence" value="ECO:0007669"/>
    <property type="project" value="TreeGrafter"/>
</dbReference>
<dbReference type="OrthoDB" id="9179646at2"/>
<sequence length="168" mass="17935">MLKPSLIAASLLALAALSATTTAHAQQSSSPNASKGLGSLFSSGPKEDDLLEPDKAFTIKTTVKGAHAVQAVLTPASGYYMYRERIRFALKDAPGVTIKSVKLPAGEIKQDPTFGKTEIYKEPVLAEIVLERTPQARNATLVAGYQGCHEKLGVCYPPIEKTIKLVLP</sequence>
<dbReference type="Gene3D" id="2.60.40.1250">
    <property type="entry name" value="Thiol:disulfide interchange protein DsbD, N-terminal domain"/>
    <property type="match status" value="1"/>
</dbReference>
<proteinExistence type="predicted"/>
<dbReference type="InterPro" id="IPR036929">
    <property type="entry name" value="DsbDN_sf"/>
</dbReference>
<keyword evidence="1" id="KW-0732">Signal</keyword>
<feature type="signal peptide" evidence="1">
    <location>
        <begin position="1"/>
        <end position="25"/>
    </location>
</feature>
<evidence type="ECO:0000313" key="3">
    <source>
        <dbReference type="EMBL" id="TCS37076.1"/>
    </source>
</evidence>
<evidence type="ECO:0000256" key="1">
    <source>
        <dbReference type="SAM" id="SignalP"/>
    </source>
</evidence>
<organism evidence="3 4">
    <name type="scientific">Paucimonas lemoignei</name>
    <name type="common">Pseudomonas lemoignei</name>
    <dbReference type="NCBI Taxonomy" id="29443"/>
    <lineage>
        <taxon>Bacteria</taxon>
        <taxon>Pseudomonadati</taxon>
        <taxon>Pseudomonadota</taxon>
        <taxon>Betaproteobacteria</taxon>
        <taxon>Burkholderiales</taxon>
        <taxon>Burkholderiaceae</taxon>
        <taxon>Paucimonas</taxon>
    </lineage>
</organism>
<feature type="chain" id="PRO_5020465939" evidence="1">
    <location>
        <begin position="26"/>
        <end position="168"/>
    </location>
</feature>
<dbReference type="InterPro" id="IPR028250">
    <property type="entry name" value="DsbDN"/>
</dbReference>
<dbReference type="PANTHER" id="PTHR32234:SF0">
    <property type="entry name" value="THIOL:DISULFIDE INTERCHANGE PROTEIN DSBD"/>
    <property type="match status" value="1"/>
</dbReference>
<evidence type="ECO:0000259" key="2">
    <source>
        <dbReference type="Pfam" id="PF11412"/>
    </source>
</evidence>
<accession>A0A4R3HV15</accession>
<dbReference type="EMBL" id="SLZQ01000005">
    <property type="protein sequence ID" value="TCS37076.1"/>
    <property type="molecule type" value="Genomic_DNA"/>
</dbReference>
<dbReference type="AlphaFoldDB" id="A0A4R3HV15"/>
<keyword evidence="4" id="KW-1185">Reference proteome</keyword>
<reference evidence="3 4" key="1">
    <citation type="submission" date="2019-03" db="EMBL/GenBank/DDBJ databases">
        <title>Genomic Encyclopedia of Type Strains, Phase IV (KMG-IV): sequencing the most valuable type-strain genomes for metagenomic binning, comparative biology and taxonomic classification.</title>
        <authorList>
            <person name="Goeker M."/>
        </authorList>
    </citation>
    <scope>NUCLEOTIDE SEQUENCE [LARGE SCALE GENOMIC DNA]</scope>
    <source>
        <strain evidence="3 4">DSM 7445</strain>
    </source>
</reference>
<feature type="domain" description="Thiol:disulfide interchange protein DsbD N-terminal" evidence="2">
    <location>
        <begin position="48"/>
        <end position="165"/>
    </location>
</feature>
<dbReference type="GO" id="GO:0045454">
    <property type="term" value="P:cell redox homeostasis"/>
    <property type="evidence" value="ECO:0007669"/>
    <property type="project" value="TreeGrafter"/>
</dbReference>
<dbReference type="Pfam" id="PF11412">
    <property type="entry name" value="DsbD_N"/>
    <property type="match status" value="1"/>
</dbReference>